<dbReference type="InterPro" id="IPR002178">
    <property type="entry name" value="PTS_EIIA_type-2_dom"/>
</dbReference>
<dbReference type="EMBL" id="JBHSLL010000037">
    <property type="protein sequence ID" value="MFC5386584.1"/>
    <property type="molecule type" value="Genomic_DNA"/>
</dbReference>
<dbReference type="RefSeq" id="WP_378229718.1">
    <property type="nucleotide sequence ID" value="NZ_JBHSLL010000037.1"/>
</dbReference>
<evidence type="ECO:0000313" key="3">
    <source>
        <dbReference type="Proteomes" id="UP001596016"/>
    </source>
</evidence>
<dbReference type="InterPro" id="IPR016152">
    <property type="entry name" value="PTrfase/Anion_transptr"/>
</dbReference>
<dbReference type="CDD" id="cd00211">
    <property type="entry name" value="PTS_IIA_fru"/>
    <property type="match status" value="1"/>
</dbReference>
<name>A0ABW0GZR0_9HYPH</name>
<evidence type="ECO:0000313" key="2">
    <source>
        <dbReference type="EMBL" id="MFC5386584.1"/>
    </source>
</evidence>
<dbReference type="Pfam" id="PF00359">
    <property type="entry name" value="PTS_EIIA_2"/>
    <property type="match status" value="1"/>
</dbReference>
<sequence length="162" mass="17521">MSNALAGYIESEAIAIKAKATSSEEVIRLLAARLEKLGYVRPSYAEAVLAREAHMPTGLPMGRDSNVAVPHTDPEHVLKPGIALAILENPVVFANMEDPQEAVPVGLVFMLALNDKDKQIEMLQQIMLTIQDEDLSNRLLNTTNSAEALALLNGAQHGDNPK</sequence>
<protein>
    <submittedName>
        <fullName evidence="2">PTS sugar transporter subunit IIA</fullName>
    </submittedName>
</protein>
<accession>A0ABW0GZR0</accession>
<dbReference type="SUPFAM" id="SSF55804">
    <property type="entry name" value="Phoshotransferase/anion transport protein"/>
    <property type="match status" value="1"/>
</dbReference>
<organism evidence="2 3">
    <name type="scientific">Aquamicrobium segne</name>
    <dbReference type="NCBI Taxonomy" id="469547"/>
    <lineage>
        <taxon>Bacteria</taxon>
        <taxon>Pseudomonadati</taxon>
        <taxon>Pseudomonadota</taxon>
        <taxon>Alphaproteobacteria</taxon>
        <taxon>Hyphomicrobiales</taxon>
        <taxon>Phyllobacteriaceae</taxon>
        <taxon>Aquamicrobium</taxon>
    </lineage>
</organism>
<keyword evidence="3" id="KW-1185">Reference proteome</keyword>
<keyword evidence="2" id="KW-0762">Sugar transport</keyword>
<evidence type="ECO:0000259" key="1">
    <source>
        <dbReference type="PROSITE" id="PS51094"/>
    </source>
</evidence>
<comment type="caution">
    <text evidence="2">The sequence shown here is derived from an EMBL/GenBank/DDBJ whole genome shotgun (WGS) entry which is preliminary data.</text>
</comment>
<dbReference type="InterPro" id="IPR051541">
    <property type="entry name" value="PTS_SugarTrans_NitroReg"/>
</dbReference>
<proteinExistence type="predicted"/>
<dbReference type="Proteomes" id="UP001596016">
    <property type="component" value="Unassembled WGS sequence"/>
</dbReference>
<gene>
    <name evidence="2" type="ORF">ACFPLB_11485</name>
</gene>
<reference evidence="3" key="1">
    <citation type="journal article" date="2019" name="Int. J. Syst. Evol. Microbiol.">
        <title>The Global Catalogue of Microorganisms (GCM) 10K type strain sequencing project: providing services to taxonomists for standard genome sequencing and annotation.</title>
        <authorList>
            <consortium name="The Broad Institute Genomics Platform"/>
            <consortium name="The Broad Institute Genome Sequencing Center for Infectious Disease"/>
            <person name="Wu L."/>
            <person name="Ma J."/>
        </authorList>
    </citation>
    <scope>NUCLEOTIDE SEQUENCE [LARGE SCALE GENOMIC DNA]</scope>
    <source>
        <strain evidence="3">CGMCC 4.1415</strain>
    </source>
</reference>
<dbReference type="PANTHER" id="PTHR47738:SF3">
    <property type="entry name" value="PHOSPHOTRANSFERASE SYSTEM MANNITOL_FRUCTOSE-SPECIFIC IIA DOMAIN CONTAINING PROTEIN"/>
    <property type="match status" value="1"/>
</dbReference>
<dbReference type="PROSITE" id="PS51094">
    <property type="entry name" value="PTS_EIIA_TYPE_2"/>
    <property type="match status" value="1"/>
</dbReference>
<dbReference type="PANTHER" id="PTHR47738">
    <property type="entry name" value="PTS SYSTEM FRUCTOSE-LIKE EIIA COMPONENT-RELATED"/>
    <property type="match status" value="1"/>
</dbReference>
<dbReference type="Gene3D" id="3.40.930.10">
    <property type="entry name" value="Mannitol-specific EII, Chain A"/>
    <property type="match status" value="1"/>
</dbReference>
<feature type="domain" description="PTS EIIA type-2" evidence="1">
    <location>
        <begin position="7"/>
        <end position="155"/>
    </location>
</feature>
<keyword evidence="2" id="KW-0813">Transport</keyword>